<name>A0ABT2BKD6_9BURK</name>
<dbReference type="SUPFAM" id="SSF48498">
    <property type="entry name" value="Tetracyclin repressor-like, C-terminal domain"/>
    <property type="match status" value="1"/>
</dbReference>
<proteinExistence type="predicted"/>
<evidence type="ECO:0000256" key="5">
    <source>
        <dbReference type="SAM" id="MobiDB-lite"/>
    </source>
</evidence>
<keyword evidence="1" id="KW-0805">Transcription regulation</keyword>
<dbReference type="RefSeq" id="WP_258856628.1">
    <property type="nucleotide sequence ID" value="NZ_JANUGV010000002.1"/>
</dbReference>
<dbReference type="Pfam" id="PF00440">
    <property type="entry name" value="TetR_N"/>
    <property type="match status" value="1"/>
</dbReference>
<keyword evidence="2 4" id="KW-0238">DNA-binding</keyword>
<dbReference type="Proteomes" id="UP001205861">
    <property type="component" value="Unassembled WGS sequence"/>
</dbReference>
<dbReference type="EMBL" id="JANUGV010000002">
    <property type="protein sequence ID" value="MCS0608979.1"/>
    <property type="molecule type" value="Genomic_DNA"/>
</dbReference>
<feature type="compositionally biased region" description="Low complexity" evidence="5">
    <location>
        <begin position="1"/>
        <end position="16"/>
    </location>
</feature>
<evidence type="ECO:0000313" key="7">
    <source>
        <dbReference type="EMBL" id="MCS0608979.1"/>
    </source>
</evidence>
<dbReference type="SUPFAM" id="SSF46689">
    <property type="entry name" value="Homeodomain-like"/>
    <property type="match status" value="1"/>
</dbReference>
<dbReference type="InterPro" id="IPR009057">
    <property type="entry name" value="Homeodomain-like_sf"/>
</dbReference>
<dbReference type="Pfam" id="PF17939">
    <property type="entry name" value="TetR_C_30"/>
    <property type="match status" value="1"/>
</dbReference>
<gene>
    <name evidence="7" type="ORF">NX773_12460</name>
</gene>
<accession>A0ABT2BKD6</accession>
<feature type="DNA-binding region" description="H-T-H motif" evidence="4">
    <location>
        <begin position="56"/>
        <end position="75"/>
    </location>
</feature>
<dbReference type="InterPro" id="IPR001647">
    <property type="entry name" value="HTH_TetR"/>
</dbReference>
<protein>
    <submittedName>
        <fullName evidence="7">TetR family transcriptional regulator</fullName>
    </submittedName>
</protein>
<evidence type="ECO:0000256" key="1">
    <source>
        <dbReference type="ARBA" id="ARBA00023015"/>
    </source>
</evidence>
<evidence type="ECO:0000256" key="4">
    <source>
        <dbReference type="PROSITE-ProRule" id="PRU00335"/>
    </source>
</evidence>
<dbReference type="PROSITE" id="PS50977">
    <property type="entry name" value="HTH_TETR_2"/>
    <property type="match status" value="1"/>
</dbReference>
<evidence type="ECO:0000313" key="8">
    <source>
        <dbReference type="Proteomes" id="UP001205861"/>
    </source>
</evidence>
<comment type="caution">
    <text evidence="7">The sequence shown here is derived from an EMBL/GenBank/DDBJ whole genome shotgun (WGS) entry which is preliminary data.</text>
</comment>
<evidence type="ECO:0000256" key="2">
    <source>
        <dbReference type="ARBA" id="ARBA00023125"/>
    </source>
</evidence>
<dbReference type="PANTHER" id="PTHR30055">
    <property type="entry name" value="HTH-TYPE TRANSCRIPTIONAL REGULATOR RUTR"/>
    <property type="match status" value="1"/>
</dbReference>
<organism evidence="7 8">
    <name type="scientific">Massilia solisilvae</name>
    <dbReference type="NCBI Taxonomy" id="1811225"/>
    <lineage>
        <taxon>Bacteria</taxon>
        <taxon>Pseudomonadati</taxon>
        <taxon>Pseudomonadota</taxon>
        <taxon>Betaproteobacteria</taxon>
        <taxon>Burkholderiales</taxon>
        <taxon>Oxalobacteraceae</taxon>
        <taxon>Telluria group</taxon>
        <taxon>Massilia</taxon>
    </lineage>
</organism>
<reference evidence="7 8" key="1">
    <citation type="submission" date="2022-08" db="EMBL/GenBank/DDBJ databases">
        <title>Reclassification of Massilia species as members of the genera Telluria, Duganella, Pseudoduganella, Mokoshia gen. nov. and Zemynaea gen. nov. using orthogonal and non-orthogonal genome-based approaches.</title>
        <authorList>
            <person name="Bowman J.P."/>
        </authorList>
    </citation>
    <scope>NUCLEOTIDE SEQUENCE [LARGE SCALE GENOMIC DNA]</scope>
    <source>
        <strain evidence="7 8">JCM 31607</strain>
    </source>
</reference>
<keyword evidence="8" id="KW-1185">Reference proteome</keyword>
<dbReference type="InterPro" id="IPR036271">
    <property type="entry name" value="Tet_transcr_reg_TetR-rel_C_sf"/>
</dbReference>
<feature type="domain" description="HTH tetR-type" evidence="6">
    <location>
        <begin position="33"/>
        <end position="93"/>
    </location>
</feature>
<dbReference type="InterPro" id="IPR041586">
    <property type="entry name" value="PsrA_TetR_C"/>
</dbReference>
<dbReference type="PANTHER" id="PTHR30055:SF234">
    <property type="entry name" value="HTH-TYPE TRANSCRIPTIONAL REGULATOR BETI"/>
    <property type="match status" value="1"/>
</dbReference>
<feature type="region of interest" description="Disordered" evidence="5">
    <location>
        <begin position="1"/>
        <end position="34"/>
    </location>
</feature>
<dbReference type="PRINTS" id="PR00455">
    <property type="entry name" value="HTHTETR"/>
</dbReference>
<evidence type="ECO:0000259" key="6">
    <source>
        <dbReference type="PROSITE" id="PS50977"/>
    </source>
</evidence>
<dbReference type="Gene3D" id="1.10.357.10">
    <property type="entry name" value="Tetracycline Repressor, domain 2"/>
    <property type="match status" value="1"/>
</dbReference>
<sequence>MKPASPTDTPTAAASTGRKSATVGRPRKTDGNPEASARILDAAEDLFSKHGFYGVTMRAVAAHAQVDTALAHYYFGTKQGLFDAVCMRRADIVNAERVAAMEAYAAAAGASMTAEGVIAAFLAPLLAPARHADPGWKNYFTLIAQLNNTSELGGATMTRYFDPVVTRLIDLLQQVMPQARREDLYWSYHMLTGSLTLTLSDTGRLDRLSNGMCKSSDIAAIAPRMIEYCAAGFKAVCLKPGTKRQ</sequence>
<evidence type="ECO:0000256" key="3">
    <source>
        <dbReference type="ARBA" id="ARBA00023163"/>
    </source>
</evidence>
<dbReference type="InterPro" id="IPR050109">
    <property type="entry name" value="HTH-type_TetR-like_transc_reg"/>
</dbReference>
<keyword evidence="3" id="KW-0804">Transcription</keyword>